<dbReference type="InterPro" id="IPR036162">
    <property type="entry name" value="Resolvase-like_N_sf"/>
</dbReference>
<dbReference type="GO" id="GO:0003677">
    <property type="term" value="F:DNA binding"/>
    <property type="evidence" value="ECO:0007669"/>
    <property type="project" value="InterPro"/>
</dbReference>
<comment type="caution">
    <text evidence="2">The sequence shown here is derived from an EMBL/GenBank/DDBJ whole genome shotgun (WGS) entry which is preliminary data.</text>
</comment>
<dbReference type="GO" id="GO:0000150">
    <property type="term" value="F:DNA strand exchange activity"/>
    <property type="evidence" value="ECO:0007669"/>
    <property type="project" value="InterPro"/>
</dbReference>
<proteinExistence type="predicted"/>
<evidence type="ECO:0000313" key="2">
    <source>
        <dbReference type="EMBL" id="KIE04541.1"/>
    </source>
</evidence>
<dbReference type="Gene3D" id="3.40.50.1390">
    <property type="entry name" value="Resolvase, N-terminal catalytic domain"/>
    <property type="match status" value="1"/>
</dbReference>
<protein>
    <recommendedName>
        <fullName evidence="1">Resolvase/invertase-type recombinase catalytic domain-containing protein</fullName>
    </recommendedName>
</protein>
<evidence type="ECO:0000259" key="1">
    <source>
        <dbReference type="Pfam" id="PF00239"/>
    </source>
</evidence>
<accession>A0A0C1MXD0</accession>
<dbReference type="OrthoDB" id="9800103at2"/>
<feature type="domain" description="Resolvase/invertase-type recombinase catalytic" evidence="1">
    <location>
        <begin position="23"/>
        <end position="69"/>
    </location>
</feature>
<dbReference type="SUPFAM" id="SSF53041">
    <property type="entry name" value="Resolvase-like"/>
    <property type="match status" value="1"/>
</dbReference>
<dbReference type="EMBL" id="JSWE01000181">
    <property type="protein sequence ID" value="KIE04541.1"/>
    <property type="molecule type" value="Genomic_DNA"/>
</dbReference>
<sequence length="85" mass="9492">MVLLLKSKLKYIYTKGDHSKAGEKRGIGLRSLSEAIDTTNSGVKLIFHIFGALVEFGRSLIRDRTMAGYLLGREGDVLLHVFKQI</sequence>
<dbReference type="AlphaFoldDB" id="A0A0C1MXD0"/>
<dbReference type="Pfam" id="PF00239">
    <property type="entry name" value="Resolvase"/>
    <property type="match status" value="1"/>
</dbReference>
<name>A0A0C1MXD0_9RICK</name>
<reference evidence="2 3" key="1">
    <citation type="submission" date="2014-11" db="EMBL/GenBank/DDBJ databases">
        <title>A Rickettsiales Symbiont of Amoebae With Ancient Features.</title>
        <authorList>
            <person name="Schulz F."/>
            <person name="Martijn J."/>
            <person name="Wascher F."/>
            <person name="Kostanjsek R."/>
            <person name="Ettema T.J."/>
            <person name="Horn M."/>
        </authorList>
    </citation>
    <scope>NUCLEOTIDE SEQUENCE [LARGE SCALE GENOMIC DNA]</scope>
    <source>
        <strain evidence="2 3">UWC36</strain>
    </source>
</reference>
<gene>
    <name evidence="2" type="ORF">NF27_HL00060</name>
</gene>
<organism evidence="2 3">
    <name type="scientific">Candidatus Jidaibacter acanthamoebae</name>
    <dbReference type="NCBI Taxonomy" id="86105"/>
    <lineage>
        <taxon>Bacteria</taxon>
        <taxon>Pseudomonadati</taxon>
        <taxon>Pseudomonadota</taxon>
        <taxon>Alphaproteobacteria</taxon>
        <taxon>Rickettsiales</taxon>
        <taxon>Candidatus Midichloriaceae</taxon>
        <taxon>Candidatus Jidaibacter</taxon>
    </lineage>
</organism>
<keyword evidence="3" id="KW-1185">Reference proteome</keyword>
<dbReference type="STRING" id="86105.NF27_HL00060"/>
<dbReference type="Proteomes" id="UP000031258">
    <property type="component" value="Unassembled WGS sequence"/>
</dbReference>
<dbReference type="InterPro" id="IPR006119">
    <property type="entry name" value="Resolv_N"/>
</dbReference>
<evidence type="ECO:0000313" key="3">
    <source>
        <dbReference type="Proteomes" id="UP000031258"/>
    </source>
</evidence>